<dbReference type="eggNOG" id="COG1073">
    <property type="taxonomic scope" value="Bacteria"/>
</dbReference>
<name>A0A0D8FTG0_9ACTN</name>
<dbReference type="PANTHER" id="PTHR43265">
    <property type="entry name" value="ESTERASE ESTD"/>
    <property type="match status" value="1"/>
</dbReference>
<comment type="caution">
    <text evidence="1">The sequence shown here is derived from an EMBL/GenBank/DDBJ whole genome shotgun (WGS) entry which is preliminary data.</text>
</comment>
<dbReference type="Proteomes" id="UP000032336">
    <property type="component" value="Unassembled WGS sequence"/>
</dbReference>
<sequence>MQWQGRQVTGGLTGFNAWIVRVLRIDPVKSQQKSLDRLKVTTEDVARISLKKYNAKWFREFFAYDPAPDFARIRVPVLAITGEKDIQVNPADLERMLELIPGDIETHRLPGVTHLMRSEGTKPSLRGHKEQVRRLVDPRLIELVANWLEKGKSSW</sequence>
<dbReference type="InterPro" id="IPR029058">
    <property type="entry name" value="AB_hydrolase_fold"/>
</dbReference>
<dbReference type="GO" id="GO:0052689">
    <property type="term" value="F:carboxylic ester hydrolase activity"/>
    <property type="evidence" value="ECO:0007669"/>
    <property type="project" value="TreeGrafter"/>
</dbReference>
<reference evidence="1 2" key="1">
    <citation type="submission" date="2015-01" db="EMBL/GenBank/DDBJ databases">
        <title>Draft genome of the acidophilic iron oxidizer Ferrimicrobium acidiphilum strain T23.</title>
        <authorList>
            <person name="Poehlein A."/>
            <person name="Eisen S."/>
            <person name="Schloemann M."/>
            <person name="Johnson B.D."/>
            <person name="Daniel R."/>
            <person name="Muehling M."/>
        </authorList>
    </citation>
    <scope>NUCLEOTIDE SEQUENCE [LARGE SCALE GENOMIC DNA]</scope>
    <source>
        <strain evidence="1 2">T23</strain>
    </source>
</reference>
<keyword evidence="2" id="KW-1185">Reference proteome</keyword>
<evidence type="ECO:0000313" key="2">
    <source>
        <dbReference type="Proteomes" id="UP000032336"/>
    </source>
</evidence>
<keyword evidence="1" id="KW-0378">Hydrolase</keyword>
<proteinExistence type="predicted"/>
<dbReference type="SUPFAM" id="SSF53474">
    <property type="entry name" value="alpha/beta-Hydrolases"/>
    <property type="match status" value="1"/>
</dbReference>
<dbReference type="InterPro" id="IPR053145">
    <property type="entry name" value="AB_hydrolase_Est10"/>
</dbReference>
<dbReference type="STRING" id="1121877.FEAC_20710"/>
<dbReference type="RefSeq" id="WP_052574675.1">
    <property type="nucleotide sequence ID" value="NZ_JQKF01000058.1"/>
</dbReference>
<dbReference type="EMBL" id="JXUW01000020">
    <property type="protein sequence ID" value="KJE76209.1"/>
    <property type="molecule type" value="Genomic_DNA"/>
</dbReference>
<dbReference type="AlphaFoldDB" id="A0A0D8FTG0"/>
<dbReference type="PANTHER" id="PTHR43265:SF1">
    <property type="entry name" value="ESTERASE ESTD"/>
    <property type="match status" value="1"/>
</dbReference>
<dbReference type="Gene3D" id="3.40.50.1820">
    <property type="entry name" value="alpha/beta hydrolase"/>
    <property type="match status" value="1"/>
</dbReference>
<accession>A0A0D8FTG0</accession>
<evidence type="ECO:0000313" key="1">
    <source>
        <dbReference type="EMBL" id="KJE76209.1"/>
    </source>
</evidence>
<protein>
    <submittedName>
        <fullName evidence="1">Alpha/beta hydrolase family protein</fullName>
    </submittedName>
</protein>
<gene>
    <name evidence="1" type="ORF">FEAC_20710</name>
</gene>
<organism evidence="1 2">
    <name type="scientific">Ferrimicrobium acidiphilum DSM 19497</name>
    <dbReference type="NCBI Taxonomy" id="1121877"/>
    <lineage>
        <taxon>Bacteria</taxon>
        <taxon>Bacillati</taxon>
        <taxon>Actinomycetota</taxon>
        <taxon>Acidimicrobiia</taxon>
        <taxon>Acidimicrobiales</taxon>
        <taxon>Acidimicrobiaceae</taxon>
        <taxon>Ferrimicrobium</taxon>
    </lineage>
</organism>